<dbReference type="PROSITE" id="PS00091">
    <property type="entry name" value="THYMIDYLATE_SYNTHASE"/>
    <property type="match status" value="1"/>
</dbReference>
<dbReference type="InterPro" id="IPR023451">
    <property type="entry name" value="Thymidate_synth/dCMP_Mease_dom"/>
</dbReference>
<evidence type="ECO:0000256" key="1">
    <source>
        <dbReference type="ARBA" id="ARBA00011738"/>
    </source>
</evidence>
<name>A0A5C8KJ89_9GAMM</name>
<dbReference type="InterPro" id="IPR000398">
    <property type="entry name" value="Thymidylate_synthase"/>
</dbReference>
<dbReference type="OrthoDB" id="9774633at2"/>
<dbReference type="SUPFAM" id="SSF55831">
    <property type="entry name" value="Thymidylate synthase/dCMP hydroxymethylase"/>
    <property type="match status" value="1"/>
</dbReference>
<feature type="binding site" description="in other chain" evidence="8">
    <location>
        <position position="21"/>
    </location>
    <ligand>
        <name>dUMP</name>
        <dbReference type="ChEBI" id="CHEBI:246422"/>
        <note>ligand shared between dimeric partners</note>
    </ligand>
</feature>
<keyword evidence="6 8" id="KW-0545">Nucleotide biosynthesis</keyword>
<gene>
    <name evidence="8" type="primary">thyA</name>
    <name evidence="11" type="ORF">FU658_12370</name>
</gene>
<dbReference type="GO" id="GO:0006231">
    <property type="term" value="P:dTMP biosynthetic process"/>
    <property type="evidence" value="ECO:0007669"/>
    <property type="project" value="UniProtKB-UniRule"/>
</dbReference>
<protein>
    <recommendedName>
        <fullName evidence="2 8">Thymidylate synthase</fullName>
        <shortName evidence="8">TS</shortName>
        <shortName evidence="8">TSase</shortName>
        <ecNumber evidence="2 8">2.1.1.45</ecNumber>
    </recommendedName>
</protein>
<evidence type="ECO:0000256" key="8">
    <source>
        <dbReference type="HAMAP-Rule" id="MF_00008"/>
    </source>
</evidence>
<dbReference type="InterPro" id="IPR036926">
    <property type="entry name" value="Thymidate_synth/dCMP_Mease_sf"/>
</dbReference>
<dbReference type="InterPro" id="IPR045097">
    <property type="entry name" value="Thymidate_synth/dCMP_Mease"/>
</dbReference>
<feature type="active site" description="Nucleophile" evidence="8">
    <location>
        <position position="146"/>
    </location>
</feature>
<dbReference type="FunFam" id="3.30.572.10:FF:000001">
    <property type="entry name" value="Thymidylate synthase"/>
    <property type="match status" value="1"/>
</dbReference>
<dbReference type="GO" id="GO:0005829">
    <property type="term" value="C:cytosol"/>
    <property type="evidence" value="ECO:0007669"/>
    <property type="project" value="TreeGrafter"/>
</dbReference>
<keyword evidence="4 8" id="KW-0489">Methyltransferase</keyword>
<comment type="caution">
    <text evidence="11">The sequence shown here is derived from an EMBL/GenBank/DDBJ whole genome shotgun (WGS) entry which is preliminary data.</text>
</comment>
<keyword evidence="3 8" id="KW-0963">Cytoplasm</keyword>
<keyword evidence="5 8" id="KW-0808">Transferase</keyword>
<comment type="function">
    <text evidence="8">Catalyzes the reductive methylation of 2'-deoxyuridine-5'-monophosphate (dUMP) to 2'-deoxythymidine-5'-monophosphate (dTMP) while utilizing 5,10-methylenetetrahydrofolate (mTHF) as the methyl donor and reductant in the reaction, yielding dihydrofolate (DHF) as a by-product. This enzymatic reaction provides an intracellular de novo source of dTMP, an essential precursor for DNA biosynthesis.</text>
</comment>
<dbReference type="Gene3D" id="3.30.572.10">
    <property type="entry name" value="Thymidylate synthase/dCMP hydroxymethylase domain"/>
    <property type="match status" value="1"/>
</dbReference>
<feature type="binding site" evidence="8">
    <location>
        <position position="263"/>
    </location>
    <ligand>
        <name>(6R)-5,10-methylene-5,6,7,8-tetrahydrofolate</name>
        <dbReference type="ChEBI" id="CHEBI:15636"/>
    </ligand>
</feature>
<evidence type="ECO:0000259" key="10">
    <source>
        <dbReference type="Pfam" id="PF00303"/>
    </source>
</evidence>
<feature type="binding site" description="in other chain" evidence="8">
    <location>
        <begin position="207"/>
        <end position="209"/>
    </location>
    <ligand>
        <name>dUMP</name>
        <dbReference type="ChEBI" id="CHEBI:246422"/>
        <note>ligand shared between dimeric partners</note>
    </ligand>
</feature>
<feature type="binding site" description="in other chain" evidence="8">
    <location>
        <position position="177"/>
    </location>
    <ligand>
        <name>dUMP</name>
        <dbReference type="ChEBI" id="CHEBI:246422"/>
        <note>ligand shared between dimeric partners</note>
    </ligand>
</feature>
<dbReference type="RefSeq" id="WP_147892355.1">
    <property type="nucleotide sequence ID" value="NZ_VRTS01000009.1"/>
</dbReference>
<comment type="subcellular location">
    <subcellularLocation>
        <location evidence="8">Cytoplasm</location>
    </subcellularLocation>
</comment>
<dbReference type="PANTHER" id="PTHR11548:SF9">
    <property type="entry name" value="THYMIDYLATE SYNTHASE"/>
    <property type="match status" value="1"/>
</dbReference>
<feature type="domain" description="Thymidylate synthase/dCMP hydroxymethylase" evidence="10">
    <location>
        <begin position="3"/>
        <end position="264"/>
    </location>
</feature>
<evidence type="ECO:0000256" key="4">
    <source>
        <dbReference type="ARBA" id="ARBA00022603"/>
    </source>
</evidence>
<dbReference type="GO" id="GO:0004799">
    <property type="term" value="F:thymidylate synthase activity"/>
    <property type="evidence" value="ECO:0007669"/>
    <property type="project" value="UniProtKB-UniRule"/>
</dbReference>
<evidence type="ECO:0000256" key="5">
    <source>
        <dbReference type="ARBA" id="ARBA00022679"/>
    </source>
</evidence>
<keyword evidence="12" id="KW-1185">Reference proteome</keyword>
<dbReference type="NCBIfam" id="NF002499">
    <property type="entry name" value="PRK01827.1-5"/>
    <property type="match status" value="1"/>
</dbReference>
<dbReference type="EC" id="2.1.1.45" evidence="2 8"/>
<evidence type="ECO:0000256" key="7">
    <source>
        <dbReference type="ARBA" id="ARBA00047344"/>
    </source>
</evidence>
<comment type="similarity">
    <text evidence="8">Belongs to the thymidylate synthase family. Bacterial-type ThyA subfamily.</text>
</comment>
<dbReference type="Pfam" id="PF00303">
    <property type="entry name" value="Thymidylat_synt"/>
    <property type="match status" value="1"/>
</dbReference>
<dbReference type="PANTHER" id="PTHR11548">
    <property type="entry name" value="THYMIDYLATE SYNTHASE 1"/>
    <property type="match status" value="1"/>
</dbReference>
<dbReference type="AlphaFoldDB" id="A0A5C8KJ89"/>
<dbReference type="Proteomes" id="UP000321248">
    <property type="component" value="Unassembled WGS sequence"/>
</dbReference>
<reference evidence="11 12" key="1">
    <citation type="submission" date="2019-08" db="EMBL/GenBank/DDBJ databases">
        <authorList>
            <person name="Karlyshev A.V."/>
        </authorList>
    </citation>
    <scope>NUCLEOTIDE SEQUENCE [LARGE SCALE GENOMIC DNA]</scope>
    <source>
        <strain evidence="11 12">Alg18-2.2</strain>
    </source>
</reference>
<dbReference type="GO" id="GO:0006235">
    <property type="term" value="P:dTTP biosynthetic process"/>
    <property type="evidence" value="ECO:0007669"/>
    <property type="project" value="UniProtKB-UniRule"/>
</dbReference>
<comment type="catalytic activity">
    <reaction evidence="7 8">
        <text>dUMP + (6R)-5,10-methylene-5,6,7,8-tetrahydrofolate = 7,8-dihydrofolate + dTMP</text>
        <dbReference type="Rhea" id="RHEA:12104"/>
        <dbReference type="ChEBI" id="CHEBI:15636"/>
        <dbReference type="ChEBI" id="CHEBI:57451"/>
        <dbReference type="ChEBI" id="CHEBI:63528"/>
        <dbReference type="ChEBI" id="CHEBI:246422"/>
        <dbReference type="EC" id="2.1.1.45"/>
    </reaction>
</comment>
<comment type="subunit">
    <text evidence="1 8">Homodimer.</text>
</comment>
<feature type="binding site" evidence="8">
    <location>
        <position position="169"/>
    </location>
    <ligand>
        <name>(6R)-5,10-methylene-5,6,7,8-tetrahydrofolate</name>
        <dbReference type="ChEBI" id="CHEBI:15636"/>
    </ligand>
</feature>
<evidence type="ECO:0000256" key="2">
    <source>
        <dbReference type="ARBA" id="ARBA00011947"/>
    </source>
</evidence>
<proteinExistence type="inferred from homology"/>
<dbReference type="GO" id="GO:0032259">
    <property type="term" value="P:methylation"/>
    <property type="evidence" value="ECO:0007669"/>
    <property type="project" value="UniProtKB-KW"/>
</dbReference>
<dbReference type="UniPathway" id="UPA00575"/>
<feature type="active site" evidence="9">
    <location>
        <position position="146"/>
    </location>
</feature>
<dbReference type="HAMAP" id="MF_00008">
    <property type="entry name" value="Thymidy_synth_bact"/>
    <property type="match status" value="1"/>
</dbReference>
<dbReference type="PRINTS" id="PR00108">
    <property type="entry name" value="THYMDSNTHASE"/>
</dbReference>
<sequence length="264" mass="30253">MTPYLQLLHHALEHGVEKDDRTGTGTRSVFGWQMRFPLAQGFPLVTTKKLHLRSIVHELLWFLKGETNIAYLKENKVSIWDEWADEGGELGPVYGKQWRDWEAAGGRKIDQMRWVLDEIRTNPDSRRLIVSAWNVGELDRMALMPCHTLFQFHVAQGRLSCQLYQRSGDIFLGVPFNIASYALLTHMVAQVSGLEVGDFVHTLGDAHLYNNHVDQAREQLARTPRALPRLELNPEVRDLFAFSYDDVRIVDYDPHPAIRAPVAV</sequence>
<accession>A0A5C8KJ89</accession>
<dbReference type="NCBIfam" id="TIGR03284">
    <property type="entry name" value="thym_sym"/>
    <property type="match status" value="2"/>
</dbReference>
<comment type="pathway">
    <text evidence="8">Pyrimidine metabolism; dTTP biosynthesis.</text>
</comment>
<organism evidence="11 12">
    <name type="scientific">Alkalisalibacterium limincola</name>
    <dbReference type="NCBI Taxonomy" id="2699169"/>
    <lineage>
        <taxon>Bacteria</taxon>
        <taxon>Pseudomonadati</taxon>
        <taxon>Pseudomonadota</taxon>
        <taxon>Gammaproteobacteria</taxon>
        <taxon>Lysobacterales</taxon>
        <taxon>Lysobacteraceae</taxon>
        <taxon>Alkalisalibacterium</taxon>
    </lineage>
</organism>
<feature type="binding site" evidence="8">
    <location>
        <begin position="126"/>
        <end position="127"/>
    </location>
    <ligand>
        <name>dUMP</name>
        <dbReference type="ChEBI" id="CHEBI:246422"/>
        <note>ligand shared between dimeric partners</note>
    </ligand>
</feature>
<evidence type="ECO:0000256" key="6">
    <source>
        <dbReference type="ARBA" id="ARBA00022727"/>
    </source>
</evidence>
<feature type="binding site" description="in other chain" evidence="8">
    <location>
        <begin position="166"/>
        <end position="169"/>
    </location>
    <ligand>
        <name>dUMP</name>
        <dbReference type="ChEBI" id="CHEBI:246422"/>
        <note>ligand shared between dimeric partners</note>
    </ligand>
</feature>
<evidence type="ECO:0000256" key="3">
    <source>
        <dbReference type="ARBA" id="ARBA00022490"/>
    </source>
</evidence>
<dbReference type="NCBIfam" id="NF002497">
    <property type="entry name" value="PRK01827.1-3"/>
    <property type="match status" value="1"/>
</dbReference>
<evidence type="ECO:0000313" key="12">
    <source>
        <dbReference type="Proteomes" id="UP000321248"/>
    </source>
</evidence>
<dbReference type="CDD" id="cd00351">
    <property type="entry name" value="TS_Pyrimidine_HMase"/>
    <property type="match status" value="1"/>
</dbReference>
<evidence type="ECO:0000256" key="9">
    <source>
        <dbReference type="PROSITE-ProRule" id="PRU10016"/>
    </source>
</evidence>
<evidence type="ECO:0000313" key="11">
    <source>
        <dbReference type="EMBL" id="TXK60563.1"/>
    </source>
</evidence>
<dbReference type="EMBL" id="VRTS01000009">
    <property type="protein sequence ID" value="TXK60563.1"/>
    <property type="molecule type" value="Genomic_DNA"/>
</dbReference>
<feature type="binding site" evidence="8">
    <location>
        <position position="51"/>
    </location>
    <ligand>
        <name>(6R)-5,10-methylene-5,6,7,8-tetrahydrofolate</name>
        <dbReference type="ChEBI" id="CHEBI:15636"/>
    </ligand>
</feature>
<dbReference type="InterPro" id="IPR020940">
    <property type="entry name" value="Thymidylate_synthase_AS"/>
</dbReference>